<dbReference type="PANTHER" id="PTHR31698">
    <property type="entry name" value="LYSOZYME G FAMILY MEMBER"/>
    <property type="match status" value="1"/>
</dbReference>
<evidence type="ECO:0000256" key="6">
    <source>
        <dbReference type="ARBA" id="ARBA00022638"/>
    </source>
</evidence>
<dbReference type="AlphaFoldDB" id="A0A672KBG9"/>
<dbReference type="GO" id="GO:0050830">
    <property type="term" value="P:defense response to Gram-positive bacterium"/>
    <property type="evidence" value="ECO:0007669"/>
    <property type="project" value="TreeGrafter"/>
</dbReference>
<dbReference type="FunFam" id="1.10.530.10:FF:000026">
    <property type="entry name" value="Lysozyme g"/>
    <property type="match status" value="1"/>
</dbReference>
<evidence type="ECO:0000256" key="1">
    <source>
        <dbReference type="ARBA" id="ARBA00000632"/>
    </source>
</evidence>
<dbReference type="InterPro" id="IPR023346">
    <property type="entry name" value="Lysozyme-like_dom_sf"/>
</dbReference>
<protein>
    <recommendedName>
        <fullName evidence="4 9">Lysozyme g</fullName>
        <ecNumber evidence="3 9">3.2.1.17</ecNumber>
    </recommendedName>
</protein>
<dbReference type="Ensembl" id="ENSSGRT00000007419.1">
    <property type="protein sequence ID" value="ENSSGRP00000006801.1"/>
    <property type="gene ID" value="ENSSGRG00000004648.1"/>
</dbReference>
<evidence type="ECO:0000256" key="2">
    <source>
        <dbReference type="ARBA" id="ARBA00008902"/>
    </source>
</evidence>
<dbReference type="OMA" id="IMTMETP"/>
<dbReference type="EC" id="3.2.1.17" evidence="3 9"/>
<accession>A0A672KBG9</accession>
<gene>
    <name evidence="12" type="primary">LOC107588355</name>
</gene>
<keyword evidence="13" id="KW-1185">Reference proteome</keyword>
<evidence type="ECO:0000256" key="7">
    <source>
        <dbReference type="ARBA" id="ARBA00022801"/>
    </source>
</evidence>
<feature type="active site" evidence="10">
    <location>
        <position position="100"/>
    </location>
</feature>
<evidence type="ECO:0000256" key="5">
    <source>
        <dbReference type="ARBA" id="ARBA00022529"/>
    </source>
</evidence>
<dbReference type="GO" id="GO:0031640">
    <property type="term" value="P:killing of cells of another organism"/>
    <property type="evidence" value="ECO:0007669"/>
    <property type="project" value="UniProtKB-KW"/>
</dbReference>
<comment type="similarity">
    <text evidence="2 9">Belongs to the glycosyl hydrolase 23 family.</text>
</comment>
<dbReference type="PIRSF" id="PIRSF001065">
    <property type="entry name" value="Lysozyme_g"/>
    <property type="match status" value="1"/>
</dbReference>
<comment type="catalytic activity">
    <reaction evidence="1 9">
        <text>Hydrolysis of (1-&gt;4)-beta-linkages between N-acetylmuramic acid and N-acetyl-D-glucosamine residues in a peptidoglycan and between N-acetyl-D-glucosamine residues in chitodextrins.</text>
        <dbReference type="EC" id="3.2.1.17"/>
    </reaction>
</comment>
<dbReference type="GO" id="GO:0009253">
    <property type="term" value="P:peptidoglycan catabolic process"/>
    <property type="evidence" value="ECO:0007669"/>
    <property type="project" value="InterPro"/>
</dbReference>
<dbReference type="Proteomes" id="UP000472262">
    <property type="component" value="Unassembled WGS sequence"/>
</dbReference>
<dbReference type="Gene3D" id="1.10.530.10">
    <property type="match status" value="1"/>
</dbReference>
<evidence type="ECO:0000256" key="11">
    <source>
        <dbReference type="SAM" id="SignalP"/>
    </source>
</evidence>
<dbReference type="CDD" id="cd01021">
    <property type="entry name" value="GEWL"/>
    <property type="match status" value="1"/>
</dbReference>
<name>A0A672KBG9_SINGR</name>
<keyword evidence="11" id="KW-0732">Signal</keyword>
<dbReference type="GO" id="GO:0003796">
    <property type="term" value="F:lysozyme activity"/>
    <property type="evidence" value="ECO:0007669"/>
    <property type="project" value="UniProtKB-UniRule"/>
</dbReference>
<evidence type="ECO:0000256" key="10">
    <source>
        <dbReference type="PIRSR" id="PIRSR001065-1"/>
    </source>
</evidence>
<dbReference type="SUPFAM" id="SSF53955">
    <property type="entry name" value="Lysozyme-like"/>
    <property type="match status" value="1"/>
</dbReference>
<dbReference type="InterPro" id="IPR002152">
    <property type="entry name" value="Glyco_hydro_23"/>
</dbReference>
<evidence type="ECO:0000256" key="4">
    <source>
        <dbReference type="ARBA" id="ARBA00016485"/>
    </source>
</evidence>
<organism evidence="12 13">
    <name type="scientific">Sinocyclocheilus grahami</name>
    <name type="common">Dianchi golden-line fish</name>
    <name type="synonym">Barbus grahami</name>
    <dbReference type="NCBI Taxonomy" id="75366"/>
    <lineage>
        <taxon>Eukaryota</taxon>
        <taxon>Metazoa</taxon>
        <taxon>Chordata</taxon>
        <taxon>Craniata</taxon>
        <taxon>Vertebrata</taxon>
        <taxon>Euteleostomi</taxon>
        <taxon>Actinopterygii</taxon>
        <taxon>Neopterygii</taxon>
        <taxon>Teleostei</taxon>
        <taxon>Ostariophysi</taxon>
        <taxon>Cypriniformes</taxon>
        <taxon>Cyprinidae</taxon>
        <taxon>Cyprininae</taxon>
        <taxon>Sinocyclocheilus</taxon>
    </lineage>
</organism>
<dbReference type="GO" id="GO:0005576">
    <property type="term" value="C:extracellular region"/>
    <property type="evidence" value="ECO:0007669"/>
    <property type="project" value="TreeGrafter"/>
</dbReference>
<keyword evidence="7 9" id="KW-0378">Hydrolase</keyword>
<evidence type="ECO:0000256" key="8">
    <source>
        <dbReference type="ARBA" id="ARBA00023295"/>
    </source>
</evidence>
<dbReference type="InParanoid" id="A0A672KBG9"/>
<feature type="chain" id="PRO_5025617454" description="Lysozyme g" evidence="11">
    <location>
        <begin position="21"/>
        <end position="199"/>
    </location>
</feature>
<feature type="signal peptide" evidence="11">
    <location>
        <begin position="1"/>
        <end position="20"/>
    </location>
</feature>
<evidence type="ECO:0000256" key="3">
    <source>
        <dbReference type="ARBA" id="ARBA00012732"/>
    </source>
</evidence>
<keyword evidence="8 9" id="KW-0326">Glycosidase</keyword>
<evidence type="ECO:0000256" key="9">
    <source>
        <dbReference type="PIRNR" id="PIRNR001065"/>
    </source>
</evidence>
<proteinExistence type="inferred from homology"/>
<feature type="active site" evidence="10">
    <location>
        <position position="87"/>
    </location>
</feature>
<reference evidence="12" key="2">
    <citation type="submission" date="2025-09" db="UniProtKB">
        <authorList>
            <consortium name="Ensembl"/>
        </authorList>
    </citation>
    <scope>IDENTIFICATION</scope>
</reference>
<dbReference type="PANTHER" id="PTHR31698:SF8">
    <property type="entry name" value="LYSOZYME G-RELATED"/>
    <property type="match status" value="1"/>
</dbReference>
<evidence type="ECO:0000313" key="13">
    <source>
        <dbReference type="Proteomes" id="UP000472262"/>
    </source>
</evidence>
<keyword evidence="5" id="KW-0929">Antimicrobial</keyword>
<dbReference type="PRINTS" id="PR00749">
    <property type="entry name" value="LYSOZYMEG"/>
</dbReference>
<sequence>MIQYFHFVIFSMLFLACLYGDILKIDTTGASEKTAKQDKLTIKGVEASKKLAETDLVRIEKYKSIIIKVGRAKQMDPVVIAAIISRESRAGAVLKNGWGDHDNGFGLMQVDKRYHALTGAWDSELHVIQATDILIGFIKEIKVKFPKWTQEQCFKGGISAYNAGVKNVQTYERMDIGTTGDDYANDVVARAQWFKSKGF</sequence>
<keyword evidence="6" id="KW-0081">Bacteriolytic enzyme</keyword>
<evidence type="ECO:0000313" key="12">
    <source>
        <dbReference type="Ensembl" id="ENSSGRP00000006801.1"/>
    </source>
</evidence>
<reference evidence="12" key="1">
    <citation type="submission" date="2025-08" db="UniProtKB">
        <authorList>
            <consortium name="Ensembl"/>
        </authorList>
    </citation>
    <scope>IDENTIFICATION</scope>
</reference>